<evidence type="ECO:0000256" key="1">
    <source>
        <dbReference type="ARBA" id="ARBA00001946"/>
    </source>
</evidence>
<feature type="site" description="Interaction with substrate tRNA" evidence="10">
    <location>
        <position position="128"/>
    </location>
</feature>
<feature type="binding site" evidence="10">
    <location>
        <begin position="15"/>
        <end position="22"/>
    </location>
    <ligand>
        <name>ATP</name>
        <dbReference type="ChEBI" id="CHEBI:30616"/>
    </ligand>
</feature>
<dbReference type="EMBL" id="CP036339">
    <property type="protein sequence ID" value="QDT72069.1"/>
    <property type="molecule type" value="Genomic_DNA"/>
</dbReference>
<feature type="binding site" evidence="10">
    <location>
        <begin position="17"/>
        <end position="22"/>
    </location>
    <ligand>
        <name>substrate</name>
    </ligand>
</feature>
<comment type="function">
    <text evidence="2 10 12">Catalyzes the transfer of a dimethylallyl group onto the adenine at position 37 in tRNAs that read codons beginning with uridine, leading to the formation of N6-(dimethylallyl)adenosine (i(6)A).</text>
</comment>
<dbReference type="InterPro" id="IPR018022">
    <property type="entry name" value="IPT"/>
</dbReference>
<dbReference type="GO" id="GO:0052381">
    <property type="term" value="F:tRNA dimethylallyltransferase activity"/>
    <property type="evidence" value="ECO:0007669"/>
    <property type="project" value="UniProtKB-UniRule"/>
</dbReference>
<accession>A0A517TUM2</accession>
<dbReference type="FunFam" id="1.10.20.140:FF:000001">
    <property type="entry name" value="tRNA dimethylallyltransferase"/>
    <property type="match status" value="1"/>
</dbReference>
<comment type="cofactor">
    <cofactor evidence="1 10">
        <name>Mg(2+)</name>
        <dbReference type="ChEBI" id="CHEBI:18420"/>
    </cofactor>
</comment>
<feature type="region of interest" description="Interaction with substrate tRNA" evidence="10">
    <location>
        <begin position="40"/>
        <end position="43"/>
    </location>
</feature>
<dbReference type="AlphaFoldDB" id="A0A517TUM2"/>
<dbReference type="HAMAP" id="MF_00185">
    <property type="entry name" value="IPP_trans"/>
    <property type="match status" value="1"/>
</dbReference>
<protein>
    <recommendedName>
        <fullName evidence="10">tRNA dimethylallyltransferase</fullName>
        <ecNumber evidence="10">2.5.1.75</ecNumber>
    </recommendedName>
    <alternativeName>
        <fullName evidence="10">Dimethylallyl diphosphate:tRNA dimethylallyltransferase</fullName>
        <shortName evidence="10">DMAPP:tRNA dimethylallyltransferase</shortName>
        <shortName evidence="10">DMATase</shortName>
    </alternativeName>
    <alternativeName>
        <fullName evidence="10">Isopentenyl-diphosphate:tRNA isopentenyltransferase</fullName>
        <shortName evidence="10">IPP transferase</shortName>
        <shortName evidence="10">IPPT</shortName>
        <shortName evidence="10">IPTase</shortName>
    </alternativeName>
</protein>
<dbReference type="EC" id="2.5.1.75" evidence="10"/>
<comment type="subunit">
    <text evidence="10">Monomer.</text>
</comment>
<dbReference type="PANTHER" id="PTHR11088:SF60">
    <property type="entry name" value="TRNA DIMETHYLALLYLTRANSFERASE"/>
    <property type="match status" value="1"/>
</dbReference>
<dbReference type="NCBIfam" id="TIGR00174">
    <property type="entry name" value="miaA"/>
    <property type="match status" value="1"/>
</dbReference>
<evidence type="ECO:0000256" key="4">
    <source>
        <dbReference type="ARBA" id="ARBA00022679"/>
    </source>
</evidence>
<comment type="catalytic activity">
    <reaction evidence="9 10 11">
        <text>adenosine(37) in tRNA + dimethylallyl diphosphate = N(6)-dimethylallyladenosine(37) in tRNA + diphosphate</text>
        <dbReference type="Rhea" id="RHEA:26482"/>
        <dbReference type="Rhea" id="RHEA-COMP:10162"/>
        <dbReference type="Rhea" id="RHEA-COMP:10375"/>
        <dbReference type="ChEBI" id="CHEBI:33019"/>
        <dbReference type="ChEBI" id="CHEBI:57623"/>
        <dbReference type="ChEBI" id="CHEBI:74411"/>
        <dbReference type="ChEBI" id="CHEBI:74415"/>
        <dbReference type="EC" id="2.5.1.75"/>
    </reaction>
</comment>
<reference evidence="14 15" key="1">
    <citation type="submission" date="2019-02" db="EMBL/GenBank/DDBJ databases">
        <title>Deep-cultivation of Planctomycetes and their phenomic and genomic characterization uncovers novel biology.</title>
        <authorList>
            <person name="Wiegand S."/>
            <person name="Jogler M."/>
            <person name="Boedeker C."/>
            <person name="Pinto D."/>
            <person name="Vollmers J."/>
            <person name="Rivas-Marin E."/>
            <person name="Kohn T."/>
            <person name="Peeters S.H."/>
            <person name="Heuer A."/>
            <person name="Rast P."/>
            <person name="Oberbeckmann S."/>
            <person name="Bunk B."/>
            <person name="Jeske O."/>
            <person name="Meyerdierks A."/>
            <person name="Storesund J.E."/>
            <person name="Kallscheuer N."/>
            <person name="Luecker S."/>
            <person name="Lage O.M."/>
            <person name="Pohl T."/>
            <person name="Merkel B.J."/>
            <person name="Hornburger P."/>
            <person name="Mueller R.-W."/>
            <person name="Bruemmer F."/>
            <person name="Labrenz M."/>
            <person name="Spormann A.M."/>
            <person name="Op den Camp H."/>
            <person name="Overmann J."/>
            <person name="Amann R."/>
            <person name="Jetten M.S.M."/>
            <person name="Mascher T."/>
            <person name="Medema M.H."/>
            <person name="Devos D.P."/>
            <person name="Kaster A.-K."/>
            <person name="Ovreas L."/>
            <person name="Rohde M."/>
            <person name="Galperin M.Y."/>
            <person name="Jogler C."/>
        </authorList>
    </citation>
    <scope>NUCLEOTIDE SEQUENCE [LARGE SCALE GENOMIC DNA]</scope>
    <source>
        <strain evidence="14 15">I41</strain>
    </source>
</reference>
<evidence type="ECO:0000313" key="14">
    <source>
        <dbReference type="EMBL" id="QDT72069.1"/>
    </source>
</evidence>
<dbReference type="InterPro" id="IPR027417">
    <property type="entry name" value="P-loop_NTPase"/>
</dbReference>
<dbReference type="SUPFAM" id="SSF52540">
    <property type="entry name" value="P-loop containing nucleoside triphosphate hydrolases"/>
    <property type="match status" value="2"/>
</dbReference>
<evidence type="ECO:0000256" key="9">
    <source>
        <dbReference type="ARBA" id="ARBA00049563"/>
    </source>
</evidence>
<evidence type="ECO:0000256" key="10">
    <source>
        <dbReference type="HAMAP-Rule" id="MF_00185"/>
    </source>
</evidence>
<keyword evidence="4 10" id="KW-0808">Transferase</keyword>
<dbReference type="GO" id="GO:0005524">
    <property type="term" value="F:ATP binding"/>
    <property type="evidence" value="ECO:0007669"/>
    <property type="project" value="UniProtKB-UniRule"/>
</dbReference>
<evidence type="ECO:0000256" key="11">
    <source>
        <dbReference type="RuleBase" id="RU003783"/>
    </source>
</evidence>
<keyword evidence="15" id="KW-1185">Reference proteome</keyword>
<sequence>MPPALPALDCWFLTGVTATGKSRIALALADRLGAEIISLDSMAIYRGMDIGTAKPTPEQQAAVPHHLIDIIEPSEDYSVAQYVDAAHAKIAEIRGRGREALFVGGTPLYLKALLRGLFEGPPANWELRQEIEREVAEVGNEALHARLEQIDPVAASAIHVRDTRRLIRALEVFRATGLPISHQQMEFDDARSAAECRVFVLRRPKPEQSARINERVEEMAERGLIEEVERLTANGRLLGRTASQAVGYREVIEFLAGQRDRASMLERIKTRTRQFAKRQGVWFRSLLECRFVDIEGEVDAAALAEQIVAAAPRSVAGPQ</sequence>
<name>A0A517TUM2_9BACT</name>
<evidence type="ECO:0000256" key="7">
    <source>
        <dbReference type="ARBA" id="ARBA00022840"/>
    </source>
</evidence>
<evidence type="ECO:0000256" key="13">
    <source>
        <dbReference type="RuleBase" id="RU003785"/>
    </source>
</evidence>
<evidence type="ECO:0000256" key="2">
    <source>
        <dbReference type="ARBA" id="ARBA00003213"/>
    </source>
</evidence>
<proteinExistence type="inferred from homology"/>
<keyword evidence="7 10" id="KW-0067">ATP-binding</keyword>
<dbReference type="GO" id="GO:0006400">
    <property type="term" value="P:tRNA modification"/>
    <property type="evidence" value="ECO:0007669"/>
    <property type="project" value="TreeGrafter"/>
</dbReference>
<keyword evidence="8 10" id="KW-0460">Magnesium</keyword>
<evidence type="ECO:0000256" key="8">
    <source>
        <dbReference type="ARBA" id="ARBA00022842"/>
    </source>
</evidence>
<evidence type="ECO:0000256" key="6">
    <source>
        <dbReference type="ARBA" id="ARBA00022741"/>
    </source>
</evidence>
<dbReference type="InterPro" id="IPR039657">
    <property type="entry name" value="Dimethylallyltransferase"/>
</dbReference>
<dbReference type="Gene3D" id="3.40.50.300">
    <property type="entry name" value="P-loop containing nucleotide triphosphate hydrolases"/>
    <property type="match status" value="1"/>
</dbReference>
<evidence type="ECO:0000313" key="15">
    <source>
        <dbReference type="Proteomes" id="UP000317909"/>
    </source>
</evidence>
<keyword evidence="6 10" id="KW-0547">Nucleotide-binding</keyword>
<evidence type="ECO:0000256" key="12">
    <source>
        <dbReference type="RuleBase" id="RU003784"/>
    </source>
</evidence>
<comment type="similarity">
    <text evidence="3 10 13">Belongs to the IPP transferase family.</text>
</comment>
<dbReference type="RefSeq" id="WP_145431671.1">
    <property type="nucleotide sequence ID" value="NZ_CP036339.1"/>
</dbReference>
<dbReference type="Proteomes" id="UP000317909">
    <property type="component" value="Chromosome"/>
</dbReference>
<comment type="caution">
    <text evidence="10">Lacks conserved residue(s) required for the propagation of feature annotation.</text>
</comment>
<dbReference type="KEGG" id="llh:I41_12350"/>
<dbReference type="PANTHER" id="PTHR11088">
    <property type="entry name" value="TRNA DIMETHYLALLYLTRANSFERASE"/>
    <property type="match status" value="1"/>
</dbReference>
<dbReference type="Gene3D" id="1.10.20.140">
    <property type="match status" value="1"/>
</dbReference>
<dbReference type="Pfam" id="PF01715">
    <property type="entry name" value="IPPT"/>
    <property type="match status" value="1"/>
</dbReference>
<evidence type="ECO:0000256" key="5">
    <source>
        <dbReference type="ARBA" id="ARBA00022694"/>
    </source>
</evidence>
<evidence type="ECO:0000256" key="3">
    <source>
        <dbReference type="ARBA" id="ARBA00005842"/>
    </source>
</evidence>
<feature type="site" description="Interaction with substrate tRNA" evidence="10">
    <location>
        <position position="106"/>
    </location>
</feature>
<dbReference type="OrthoDB" id="9776390at2"/>
<gene>
    <name evidence="10 14" type="primary">miaA</name>
    <name evidence="14" type="ORF">I41_12350</name>
</gene>
<organism evidence="14 15">
    <name type="scientific">Lacipirellula limnantheis</name>
    <dbReference type="NCBI Taxonomy" id="2528024"/>
    <lineage>
        <taxon>Bacteria</taxon>
        <taxon>Pseudomonadati</taxon>
        <taxon>Planctomycetota</taxon>
        <taxon>Planctomycetia</taxon>
        <taxon>Pirellulales</taxon>
        <taxon>Lacipirellulaceae</taxon>
        <taxon>Lacipirellula</taxon>
    </lineage>
</organism>
<keyword evidence="5 10" id="KW-0819">tRNA processing</keyword>